<feature type="domain" description="Histidine kinase" evidence="5">
    <location>
        <begin position="293"/>
        <end position="472"/>
    </location>
</feature>
<dbReference type="InterPro" id="IPR003661">
    <property type="entry name" value="HisK_dim/P_dom"/>
</dbReference>
<dbReference type="SUPFAM" id="SSF47384">
    <property type="entry name" value="Homodimeric domain of signal transducing histidine kinase"/>
    <property type="match status" value="1"/>
</dbReference>
<dbReference type="Gene3D" id="3.30.565.10">
    <property type="entry name" value="Histidine kinase-like ATPase, C-terminal domain"/>
    <property type="match status" value="1"/>
</dbReference>
<dbReference type="InterPro" id="IPR011006">
    <property type="entry name" value="CheY-like_superfamily"/>
</dbReference>
<feature type="transmembrane region" description="Helical" evidence="4">
    <location>
        <begin position="104"/>
        <end position="121"/>
    </location>
</feature>
<evidence type="ECO:0000256" key="2">
    <source>
        <dbReference type="SAM" id="Coils"/>
    </source>
</evidence>
<feature type="modified residue" description="4-aspartylphosphate" evidence="1">
    <location>
        <position position="523"/>
    </location>
</feature>
<dbReference type="SMART" id="SM00448">
    <property type="entry name" value="REC"/>
    <property type="match status" value="1"/>
</dbReference>
<evidence type="ECO:0000259" key="7">
    <source>
        <dbReference type="PROSITE" id="PS51832"/>
    </source>
</evidence>
<proteinExistence type="predicted"/>
<feature type="transmembrane region" description="Helical" evidence="4">
    <location>
        <begin position="20"/>
        <end position="37"/>
    </location>
</feature>
<feature type="compositionally biased region" description="Basic and acidic residues" evidence="3">
    <location>
        <begin position="814"/>
        <end position="824"/>
    </location>
</feature>
<dbReference type="InterPro" id="IPR005467">
    <property type="entry name" value="His_kinase_dom"/>
</dbReference>
<dbReference type="InterPro" id="IPR001789">
    <property type="entry name" value="Sig_transdc_resp-reg_receiver"/>
</dbReference>
<feature type="transmembrane region" description="Helical" evidence="4">
    <location>
        <begin position="127"/>
        <end position="143"/>
    </location>
</feature>
<keyword evidence="8" id="KW-0808">Transferase</keyword>
<dbReference type="SUPFAM" id="SSF55874">
    <property type="entry name" value="ATPase domain of HSP90 chaperone/DNA topoisomerase II/histidine kinase"/>
    <property type="match status" value="1"/>
</dbReference>
<keyword evidence="2" id="KW-0175">Coiled coil</keyword>
<dbReference type="InterPro" id="IPR003594">
    <property type="entry name" value="HATPase_dom"/>
</dbReference>
<dbReference type="InterPro" id="IPR036097">
    <property type="entry name" value="HisK_dim/P_sf"/>
</dbReference>
<dbReference type="PROSITE" id="PS50110">
    <property type="entry name" value="RESPONSE_REGULATORY"/>
    <property type="match status" value="1"/>
</dbReference>
<dbReference type="Gene3D" id="1.10.3210.10">
    <property type="entry name" value="Hypothetical protein af1432"/>
    <property type="match status" value="1"/>
</dbReference>
<dbReference type="Gene3D" id="1.10.287.130">
    <property type="match status" value="1"/>
</dbReference>
<dbReference type="SMART" id="SM00387">
    <property type="entry name" value="HATPase_c"/>
    <property type="match status" value="1"/>
</dbReference>
<feature type="coiled-coil region" evidence="2">
    <location>
        <begin position="323"/>
        <end position="386"/>
    </location>
</feature>
<keyword evidence="4" id="KW-0472">Membrane</keyword>
<dbReference type="SUPFAM" id="SSF52172">
    <property type="entry name" value="CheY-like"/>
    <property type="match status" value="1"/>
</dbReference>
<dbReference type="InterPro" id="IPR036890">
    <property type="entry name" value="HATPase_C_sf"/>
</dbReference>
<dbReference type="SUPFAM" id="SSF109604">
    <property type="entry name" value="HD-domain/PDEase-like"/>
    <property type="match status" value="1"/>
</dbReference>
<dbReference type="Gene3D" id="3.40.50.2300">
    <property type="match status" value="1"/>
</dbReference>
<dbReference type="PANTHER" id="PTHR45228">
    <property type="entry name" value="CYCLIC DI-GMP PHOSPHODIESTERASE TM_0186-RELATED"/>
    <property type="match status" value="1"/>
</dbReference>
<dbReference type="AlphaFoldDB" id="A0A0B5GQD8"/>
<feature type="domain" description="Response regulatory" evidence="6">
    <location>
        <begin position="476"/>
        <end position="588"/>
    </location>
</feature>
<keyword evidence="4" id="KW-0812">Transmembrane</keyword>
<name>A0A0B5GQD8_9THEM</name>
<dbReference type="InterPro" id="IPR052020">
    <property type="entry name" value="Cyclic_di-GMP/3'3'-cGAMP_PDE"/>
</dbReference>
<dbReference type="InterPro" id="IPR003607">
    <property type="entry name" value="HD/PDEase_dom"/>
</dbReference>
<dbReference type="CDD" id="cd00156">
    <property type="entry name" value="REC"/>
    <property type="match status" value="1"/>
</dbReference>
<dbReference type="Pfam" id="PF00072">
    <property type="entry name" value="Response_reg"/>
    <property type="match status" value="1"/>
</dbReference>
<dbReference type="Pfam" id="PF02518">
    <property type="entry name" value="HATPase_c"/>
    <property type="match status" value="1"/>
</dbReference>
<dbReference type="PROSITE" id="PS50109">
    <property type="entry name" value="HIS_KIN"/>
    <property type="match status" value="1"/>
</dbReference>
<feature type="transmembrane region" description="Helical" evidence="4">
    <location>
        <begin position="77"/>
        <end position="97"/>
    </location>
</feature>
<evidence type="ECO:0000313" key="8">
    <source>
        <dbReference type="EMBL" id="AJF34537.1"/>
    </source>
</evidence>
<feature type="region of interest" description="Disordered" evidence="3">
    <location>
        <begin position="814"/>
        <end position="842"/>
    </location>
</feature>
<dbReference type="Pfam" id="PF13487">
    <property type="entry name" value="HD_5"/>
    <property type="match status" value="1"/>
</dbReference>
<dbReference type="InterPro" id="IPR037522">
    <property type="entry name" value="HD_GYP_dom"/>
</dbReference>
<dbReference type="CDD" id="cd00077">
    <property type="entry name" value="HDc"/>
    <property type="match status" value="1"/>
</dbReference>
<dbReference type="GO" id="GO:0000155">
    <property type="term" value="F:phosphorelay sensor kinase activity"/>
    <property type="evidence" value="ECO:0007669"/>
    <property type="project" value="InterPro"/>
</dbReference>
<keyword evidence="4" id="KW-1133">Transmembrane helix</keyword>
<reference evidence="8" key="1">
    <citation type="journal article" date="2014" name="ISME J.">
        <title>Evidence for extensive gene flow and Thermotoga subpopulations in subsurface and marine environments.</title>
        <authorList>
            <person name="Nesbo C.L."/>
            <person name="S Swithers K."/>
            <person name="Dahle H."/>
            <person name="Haverkamp T.H."/>
            <person name="Birkeland N.K."/>
            <person name="Sokolova T."/>
            <person name="Kublanov I."/>
            <person name="Zhaxybayeva O."/>
        </authorList>
    </citation>
    <scope>NUCLEOTIDE SEQUENCE</scope>
    <source>
        <strain evidence="8">TBXY761</strain>
    </source>
</reference>
<dbReference type="PANTHER" id="PTHR45228:SF1">
    <property type="entry name" value="CYCLIC DI-GMP PHOSPHODIESTERASE TM_0186"/>
    <property type="match status" value="1"/>
</dbReference>
<evidence type="ECO:0000256" key="1">
    <source>
        <dbReference type="PROSITE-ProRule" id="PRU00169"/>
    </source>
</evidence>
<evidence type="ECO:0000259" key="5">
    <source>
        <dbReference type="PROSITE" id="PS50109"/>
    </source>
</evidence>
<organism evidence="8">
    <name type="scientific">Thermotoga sp. TBXY761</name>
    <dbReference type="NCBI Taxonomy" id="1244084"/>
    <lineage>
        <taxon>Bacteria</taxon>
        <taxon>Thermotogati</taxon>
        <taxon>Thermotogota</taxon>
        <taxon>Thermotogae</taxon>
        <taxon>Thermotogales</taxon>
        <taxon>Thermotogaceae</taxon>
        <taxon>Thermotoga</taxon>
    </lineage>
</organism>
<evidence type="ECO:0000256" key="3">
    <source>
        <dbReference type="SAM" id="MobiDB-lite"/>
    </source>
</evidence>
<feature type="transmembrane region" description="Helical" evidence="4">
    <location>
        <begin position="49"/>
        <end position="71"/>
    </location>
</feature>
<dbReference type="PROSITE" id="PS51832">
    <property type="entry name" value="HD_GYP"/>
    <property type="match status" value="1"/>
</dbReference>
<dbReference type="SMART" id="SM00471">
    <property type="entry name" value="HDc"/>
    <property type="match status" value="1"/>
</dbReference>
<dbReference type="EMBL" id="KP239990">
    <property type="protein sequence ID" value="AJF34537.1"/>
    <property type="molecule type" value="Genomic_DNA"/>
</dbReference>
<evidence type="ECO:0000259" key="6">
    <source>
        <dbReference type="PROSITE" id="PS50110"/>
    </source>
</evidence>
<evidence type="ECO:0000256" key="4">
    <source>
        <dbReference type="SAM" id="Phobius"/>
    </source>
</evidence>
<accession>A0A0B5GQD8</accession>
<sequence length="842" mass="96964">MVISLFGMVVMYFLFPETTNVVIVSALNFVALFLSFFTHYTSSRKDEDLTILAFSCLFSSLLSLFFLRVFLMDPKNAWMFLSSSKLILAEGFFFFLIGKKKNSFKWLVVLTFVILFAVSVLRFDLLIYFESISLALFSLLLLIRKPQTTLLSVSLFLYSISSIFFYFFRSVYLYHVASGSIFLMWHFVKKYVETPKEEAEKLSKELEIPPERISSAITNLYNLLIEILRIIPEILREDDQNRVREILSKYFSQEMSSYFPKLRDAFSKFVEEYISFLEEKQKFQDMYVVLTKNLAHNLKNPVNAIYVSAQLLKRQFPETSPVVRNIEKLCHEMTEEIERILKTSIGRSEVLRKNDVEKALEPILEMARLKNLETDIEMEFNELEIDKDAFLALVLNLFSNAVKYTPSGRVVLKIEKKNDKINLRVSDTGPGLKEQNGFGLFTVKKLVNYLNGSMEVIKKDGTTFVITLPLRRDKNDILIVEDDDITREAMGQYLKLSGFDVIEAENGEKAIKLSENVDVALVDVMLPGMSGIEVVNKIKAKNPSCVVFVVTAYDDTEIVKKCVEAEADDFIKKPVNLELLRLKITHALRNRVFHMYRNSYLKSLKKKLFLLEKTAEEFFTEYEDFLFEVLEILNMLSEYRDMETHKHTERVGWLSGRIAEEMGMSEVFVTEIQFAAPLHDIGKIGIPDRILLKPGILTPEEFEIMKQHTTIGFRILSRSNSPILQLGAEIALTHHERWNGAGYPRGLKGREIPISGLIVAVVDSFDAMVSKRPYKNPKPLEEAFREIESLSGKLYSPEVVEAFLKLEKEITDVYRREKDEDTSHNGRRSHQSSSGEGVEGIR</sequence>
<protein>
    <submittedName>
        <fullName evidence="8">Integral membrane sensor signal transduction histidine kinase</fullName>
    </submittedName>
</protein>
<dbReference type="CDD" id="cd00082">
    <property type="entry name" value="HisKA"/>
    <property type="match status" value="1"/>
</dbReference>
<feature type="domain" description="HD-GYP" evidence="7">
    <location>
        <begin position="622"/>
        <end position="819"/>
    </location>
</feature>
<feature type="transmembrane region" description="Helical" evidence="4">
    <location>
        <begin position="150"/>
        <end position="168"/>
    </location>
</feature>
<keyword evidence="1" id="KW-0597">Phosphoprotein</keyword>
<keyword evidence="8" id="KW-0418">Kinase</keyword>